<dbReference type="PANTHER" id="PTHR10188">
    <property type="entry name" value="L-ASPARAGINASE"/>
    <property type="match status" value="1"/>
</dbReference>
<gene>
    <name evidence="8" type="ORF">C798_09895</name>
</gene>
<dbReference type="EMBL" id="CP008956">
    <property type="protein sequence ID" value="QJQ00534.1"/>
    <property type="molecule type" value="Genomic_DNA"/>
</dbReference>
<feature type="binding site" evidence="6">
    <location>
        <begin position="240"/>
        <end position="243"/>
    </location>
    <ligand>
        <name>substrate</name>
    </ligand>
</feature>
<proteinExistence type="predicted"/>
<dbReference type="PANTHER" id="PTHR10188:SF6">
    <property type="entry name" value="N(4)-(BETA-N-ACETYLGLUCOSAMINYL)-L-ASPARAGINASE"/>
    <property type="match status" value="1"/>
</dbReference>
<dbReference type="AlphaFoldDB" id="A0A6M3ZPJ3"/>
<dbReference type="Proteomes" id="UP000501648">
    <property type="component" value="Chromosome"/>
</dbReference>
<evidence type="ECO:0000256" key="4">
    <source>
        <dbReference type="ARBA" id="ARBA00069124"/>
    </source>
</evidence>
<dbReference type="FunFam" id="3.60.20.30:FF:000001">
    <property type="entry name" value="Isoaspartyl peptidase/L-asparaginase"/>
    <property type="match status" value="1"/>
</dbReference>
<keyword evidence="1" id="KW-0645">Protease</keyword>
<evidence type="ECO:0000256" key="7">
    <source>
        <dbReference type="PIRSR" id="PIRSR600246-3"/>
    </source>
</evidence>
<evidence type="ECO:0000313" key="9">
    <source>
        <dbReference type="Proteomes" id="UP000501648"/>
    </source>
</evidence>
<evidence type="ECO:0000256" key="2">
    <source>
        <dbReference type="ARBA" id="ARBA00022801"/>
    </source>
</evidence>
<dbReference type="RefSeq" id="WP_017450734.1">
    <property type="nucleotide sequence ID" value="NZ_CP008956.1"/>
</dbReference>
<dbReference type="Gene3D" id="3.60.20.30">
    <property type="entry name" value="(Glycosyl)asparaginase"/>
    <property type="match status" value="1"/>
</dbReference>
<evidence type="ECO:0000256" key="5">
    <source>
        <dbReference type="PIRSR" id="PIRSR600246-1"/>
    </source>
</evidence>
<accession>A0A6M3ZPJ3</accession>
<keyword evidence="2" id="KW-0378">Hydrolase</keyword>
<dbReference type="GO" id="GO:0008233">
    <property type="term" value="F:peptidase activity"/>
    <property type="evidence" value="ECO:0007669"/>
    <property type="project" value="UniProtKB-KW"/>
</dbReference>
<protein>
    <recommendedName>
        <fullName evidence="4">Isoaspartyl peptidase</fullName>
    </recommendedName>
</protein>
<feature type="site" description="Cleavage; by autolysis" evidence="7">
    <location>
        <begin position="188"/>
        <end position="189"/>
    </location>
</feature>
<dbReference type="GO" id="GO:0016811">
    <property type="term" value="F:hydrolase activity, acting on carbon-nitrogen (but not peptide) bonds, in linear amides"/>
    <property type="evidence" value="ECO:0007669"/>
    <property type="project" value="UniProtKB-ARBA"/>
</dbReference>
<dbReference type="GO" id="GO:0006508">
    <property type="term" value="P:proteolysis"/>
    <property type="evidence" value="ECO:0007669"/>
    <property type="project" value="UniProtKB-KW"/>
</dbReference>
<dbReference type="InterPro" id="IPR029055">
    <property type="entry name" value="Ntn_hydrolases_N"/>
</dbReference>
<keyword evidence="3" id="KW-0068">Autocatalytic cleavage</keyword>
<dbReference type="CDD" id="cd04701">
    <property type="entry name" value="Asparaginase_2"/>
    <property type="match status" value="1"/>
</dbReference>
<feature type="binding site" evidence="6">
    <location>
        <begin position="217"/>
        <end position="220"/>
    </location>
    <ligand>
        <name>substrate</name>
    </ligand>
</feature>
<evidence type="ECO:0000256" key="1">
    <source>
        <dbReference type="ARBA" id="ARBA00022670"/>
    </source>
</evidence>
<dbReference type="SUPFAM" id="SSF56235">
    <property type="entry name" value="N-terminal nucleophile aminohydrolases (Ntn hydrolases)"/>
    <property type="match status" value="1"/>
</dbReference>
<sequence length="325" mass="33510">MSTPVIAIHGGAGTITRVSLTAEEEARYHLALAEIVAAGQAVLNAGGSALEAVTEAVRLLEDCPLFNAGHGSVYTSEGKHELDACVMNGADLASGAVACVTQLRNPILAARAVMEKSEHVLLVGPAAEAFAARHGVVTVSPDYFHTEARHQQWLRVRGQARAMLDHDASSFSFAQQAAEPIDPDHKFGTVGAVALDQFGNLAAATSTGGITNKQAGRVGDSPIIGAGCYANNATVAVSATGTGEAFMRTAACYDIGARMAYAGQSLQEASDAVVFETLPKVGGRGGVIAIDAHGNLALPFNTEGMYRAYGRGELAPVTAIYAESA</sequence>
<evidence type="ECO:0000313" key="8">
    <source>
        <dbReference type="EMBL" id="QJQ00534.1"/>
    </source>
</evidence>
<dbReference type="Pfam" id="PF01112">
    <property type="entry name" value="Asparaginase_2"/>
    <property type="match status" value="1"/>
</dbReference>
<evidence type="ECO:0000256" key="3">
    <source>
        <dbReference type="ARBA" id="ARBA00022813"/>
    </source>
</evidence>
<organism evidence="8 9">
    <name type="scientific">Herbaspirillum rubrisubalbicans Os34</name>
    <dbReference type="NCBI Taxonomy" id="1235827"/>
    <lineage>
        <taxon>Bacteria</taxon>
        <taxon>Pseudomonadati</taxon>
        <taxon>Pseudomonadota</taxon>
        <taxon>Betaproteobacteria</taxon>
        <taxon>Burkholderiales</taxon>
        <taxon>Oxalobacteraceae</taxon>
        <taxon>Herbaspirillum</taxon>
    </lineage>
</organism>
<name>A0A6M3ZPJ3_9BURK</name>
<evidence type="ECO:0000256" key="6">
    <source>
        <dbReference type="PIRSR" id="PIRSR600246-2"/>
    </source>
</evidence>
<feature type="active site" description="Nucleophile" evidence="5">
    <location>
        <position position="189"/>
    </location>
</feature>
<dbReference type="InterPro" id="IPR000246">
    <property type="entry name" value="Peptidase_T2"/>
</dbReference>
<reference evidence="8 9" key="1">
    <citation type="journal article" date="2012" name="J. Bacteriol.">
        <title>Genome sequence of the pathogenic Herbaspirillum seropedicae strain Os34, isolated from rice roots.</title>
        <authorList>
            <person name="Ye W."/>
            <person name="Ye S."/>
            <person name="Liu J."/>
            <person name="Chang S."/>
            <person name="Chen M."/>
            <person name="Zhu B."/>
            <person name="Guo L."/>
            <person name="An Q."/>
        </authorList>
    </citation>
    <scope>NUCLEOTIDE SEQUENCE [LARGE SCALE GENOMIC DNA]</scope>
    <source>
        <strain evidence="8 9">Os34</strain>
    </source>
</reference>